<dbReference type="AlphaFoldDB" id="Q64C37"/>
<accession>Q64C37</accession>
<reference evidence="1" key="2">
    <citation type="submission" date="2004-08" db="EMBL/GenBank/DDBJ databases">
        <authorList>
            <person name="Putnam N."/>
            <person name="Detter J.C."/>
            <person name="Richardson P.M."/>
            <person name="Rokhsar D."/>
        </authorList>
    </citation>
    <scope>NUCLEOTIDE SEQUENCE</scope>
</reference>
<reference evidence="1" key="1">
    <citation type="journal article" date="2004" name="Science">
        <title>Reverse methanogenesis: testing the hypothesis with environmental genomics.</title>
        <authorList>
            <person name="Hallam S.J."/>
            <person name="Putnam N."/>
            <person name="Preston C.M."/>
            <person name="Detter J.C."/>
            <person name="Rokhsar D."/>
            <person name="Richardson P.M."/>
            <person name="DeLong E.F."/>
        </authorList>
    </citation>
    <scope>NUCLEOTIDE SEQUENCE</scope>
</reference>
<organism evidence="1">
    <name type="scientific">Uncultured archaeon GZfos26G2</name>
    <dbReference type="NCBI Taxonomy" id="3386331"/>
    <lineage>
        <taxon>Archaea</taxon>
        <taxon>Methanobacteriati</taxon>
        <taxon>Methanobacteriota</taxon>
        <taxon>Stenosarchaea group</taxon>
        <taxon>Methanomicrobia</taxon>
        <taxon>Candidatus Methanophagales</taxon>
        <taxon>Candidatus Methanophagaceae</taxon>
        <taxon>Candidatus Methanophaga</taxon>
    </lineage>
</organism>
<name>Q64C37_UNCAG</name>
<sequence>MKNRTSSDDGEVLRNRKEFEAEYIAWVENAAKEIAETLKTLDISKIIEIIEFYDNIAGLPASIHQPLNSEEKQRVEELIGKDRLKDTIMLKNQALIFAPSILVPSSTSLDYGTAMHRRFFLRGFWFSILALNDAYLKSASELMLKYIFEHELTQGELYKELAELQIGNIGSEIKGAVHEEARIKAMLQSAISEDEVERERQLILNLTTEYPVVPVQFASASLFMYLEENWEEIKQFGVLSQNEKEKKLEPEAKKISDWTDFARNLFELFLNALKKEMTMTGVEYGAGIV</sequence>
<evidence type="ECO:0000313" key="1">
    <source>
        <dbReference type="EMBL" id="AAU83040.1"/>
    </source>
</evidence>
<dbReference type="EMBL" id="AY714840">
    <property type="protein sequence ID" value="AAU83040.1"/>
    <property type="molecule type" value="Genomic_DNA"/>
</dbReference>
<protein>
    <submittedName>
        <fullName evidence="1">Uncharacterized protein</fullName>
    </submittedName>
</protein>
<proteinExistence type="predicted"/>
<gene>
    <name evidence="1" type="ORF">GZ26D6_16</name>
</gene>